<name>A0A7V0T724_UNCW3</name>
<reference evidence="2" key="1">
    <citation type="journal article" date="2020" name="mSystems">
        <title>Genome- and Community-Level Interaction Insights into Carbon Utilization and Element Cycling Functions of Hydrothermarchaeota in Hydrothermal Sediment.</title>
        <authorList>
            <person name="Zhou Z."/>
            <person name="Liu Y."/>
            <person name="Xu W."/>
            <person name="Pan J."/>
            <person name="Luo Z.H."/>
            <person name="Li M."/>
        </authorList>
    </citation>
    <scope>NUCLEOTIDE SEQUENCE [LARGE SCALE GENOMIC DNA]</scope>
    <source>
        <strain evidence="2">SpSt-1182</strain>
    </source>
</reference>
<feature type="transmembrane region" description="Helical" evidence="1">
    <location>
        <begin position="76"/>
        <end position="98"/>
    </location>
</feature>
<dbReference type="SUPFAM" id="SSF54506">
    <property type="entry name" value="Diaminopimelate epimerase-like"/>
    <property type="match status" value="1"/>
</dbReference>
<keyword evidence="1" id="KW-0472">Membrane</keyword>
<protein>
    <submittedName>
        <fullName evidence="2">Uncharacterized protein</fullName>
    </submittedName>
</protein>
<feature type="transmembrane region" description="Helical" evidence="1">
    <location>
        <begin position="172"/>
        <end position="198"/>
    </location>
</feature>
<dbReference type="Proteomes" id="UP000885672">
    <property type="component" value="Unassembled WGS sequence"/>
</dbReference>
<feature type="transmembrane region" description="Helical" evidence="1">
    <location>
        <begin position="118"/>
        <end position="135"/>
    </location>
</feature>
<feature type="transmembrane region" description="Helical" evidence="1">
    <location>
        <begin position="44"/>
        <end position="64"/>
    </location>
</feature>
<organism evidence="2">
    <name type="scientific">candidate division WOR-3 bacterium</name>
    <dbReference type="NCBI Taxonomy" id="2052148"/>
    <lineage>
        <taxon>Bacteria</taxon>
        <taxon>Bacteria division WOR-3</taxon>
    </lineage>
</organism>
<keyword evidence="1" id="KW-0812">Transmembrane</keyword>
<keyword evidence="1" id="KW-1133">Transmembrane helix</keyword>
<evidence type="ECO:0000256" key="1">
    <source>
        <dbReference type="SAM" id="Phobius"/>
    </source>
</evidence>
<dbReference type="EMBL" id="DSBX01000263">
    <property type="protein sequence ID" value="HDR00022.1"/>
    <property type="molecule type" value="Genomic_DNA"/>
</dbReference>
<proteinExistence type="predicted"/>
<gene>
    <name evidence="2" type="ORF">ENN51_07060</name>
</gene>
<evidence type="ECO:0000313" key="2">
    <source>
        <dbReference type="EMBL" id="HDR00022.1"/>
    </source>
</evidence>
<feature type="transmembrane region" description="Helical" evidence="1">
    <location>
        <begin position="147"/>
        <end position="166"/>
    </location>
</feature>
<feature type="transmembrane region" description="Helical" evidence="1">
    <location>
        <begin position="12"/>
        <end position="32"/>
    </location>
</feature>
<comment type="caution">
    <text evidence="2">The sequence shown here is derived from an EMBL/GenBank/DDBJ whole genome shotgun (WGS) entry which is preliminary data.</text>
</comment>
<dbReference type="AlphaFoldDB" id="A0A7V0T724"/>
<accession>A0A7V0T724</accession>
<sequence length="216" mass="23466">MMRRILHELGHHLPWTAGGAVLGILLLVPLGRLPESVALRMFELFHPLHVFASAAATAGMYGLYRRDEGRRPPLLPLVLLGYVGAVGIGTLSDSLIPFLGERLVGLHHAHAHIGFIELWYLVNPAALAGIAVAWFRPATKLPHAGHVLLSTVASLAHIGMALDGTLPAVKYVGLFLFLLLAVWLPCTFSDIAFPLLFVRNRRRVSPVSSPPAARPR</sequence>